<evidence type="ECO:0000313" key="3">
    <source>
        <dbReference type="Proteomes" id="UP000283895"/>
    </source>
</evidence>
<evidence type="ECO:0000313" key="2">
    <source>
        <dbReference type="EMBL" id="ROW10262.1"/>
    </source>
</evidence>
<feature type="region of interest" description="Disordered" evidence="1">
    <location>
        <begin position="93"/>
        <end position="351"/>
    </location>
</feature>
<name>A0A423X3A6_9PEZI</name>
<sequence length="351" mass="38294">MSSRRDHGGSGTPSNAPPSNRQNEYFIPRDGIDREVITADICRYLGNDALVRPGNYEDKKTGRVIQGYFVTAYRNLTSAMIADLKADSARWEQERRNHSGARYSDSQNRFSGAASSQYDTSGAPYPSGLKRDSYASVPRYPGSDAPGYSASVGSTFPDNRQSGYGGQYPPQTAFPPQTADNRFATPGPAGASVYGTQPYASHPTNAQVSEQPYIGGHHMQSRQPDYQDPRLDASSSRAYATPGAAYGNQSQAYYSAPYPQGSYPAQSGDPFIGRPPYPPTTQADYVGSPTGQPIYQDHQYEPQYENQSSPPPRAVASTSSSTQAQTGNSGSHSRRGDRSERDRDADRHRRR</sequence>
<feature type="region of interest" description="Disordered" evidence="1">
    <location>
        <begin position="1"/>
        <end position="26"/>
    </location>
</feature>
<evidence type="ECO:0000256" key="1">
    <source>
        <dbReference type="SAM" id="MobiDB-lite"/>
    </source>
</evidence>
<feature type="compositionally biased region" description="Polar residues" evidence="1">
    <location>
        <begin position="151"/>
        <end position="162"/>
    </location>
</feature>
<dbReference type="EMBL" id="LKEA01000003">
    <property type="protein sequence ID" value="ROW10262.1"/>
    <property type="molecule type" value="Genomic_DNA"/>
</dbReference>
<feature type="compositionally biased region" description="Polar residues" evidence="1">
    <location>
        <begin position="12"/>
        <end position="23"/>
    </location>
</feature>
<evidence type="ECO:0008006" key="4">
    <source>
        <dbReference type="Google" id="ProtNLM"/>
    </source>
</evidence>
<proteinExistence type="predicted"/>
<comment type="caution">
    <text evidence="2">The sequence shown here is derived from an EMBL/GenBank/DDBJ whole genome shotgun (WGS) entry which is preliminary data.</text>
</comment>
<dbReference type="AlphaFoldDB" id="A0A423X3A6"/>
<feature type="compositionally biased region" description="Polar residues" evidence="1">
    <location>
        <begin position="104"/>
        <end position="120"/>
    </location>
</feature>
<feature type="compositionally biased region" description="Polar residues" evidence="1">
    <location>
        <begin position="194"/>
        <end position="210"/>
    </location>
</feature>
<feature type="compositionally biased region" description="Basic and acidic residues" evidence="1">
    <location>
        <begin position="334"/>
        <end position="351"/>
    </location>
</feature>
<feature type="compositionally biased region" description="Low complexity" evidence="1">
    <location>
        <begin position="316"/>
        <end position="331"/>
    </location>
</feature>
<keyword evidence="3" id="KW-1185">Reference proteome</keyword>
<gene>
    <name evidence="2" type="ORF">VMCG_01714</name>
</gene>
<dbReference type="STRING" id="356882.A0A423X3A6"/>
<reference evidence="2 3" key="1">
    <citation type="submission" date="2015-09" db="EMBL/GenBank/DDBJ databases">
        <title>Host preference determinants of Valsa canker pathogens revealed by comparative genomics.</title>
        <authorList>
            <person name="Yin Z."/>
            <person name="Huang L."/>
        </authorList>
    </citation>
    <scope>NUCLEOTIDE SEQUENCE [LARGE SCALE GENOMIC DNA]</scope>
    <source>
        <strain evidence="2 3">03-1</strain>
    </source>
</reference>
<dbReference type="PANTHER" id="PTHR39609">
    <property type="entry name" value="RFEG-RELATED"/>
    <property type="match status" value="1"/>
</dbReference>
<accession>A0A423X3A6</accession>
<dbReference type="PANTHER" id="PTHR39609:SF1">
    <property type="entry name" value="RFEG"/>
    <property type="match status" value="1"/>
</dbReference>
<dbReference type="Proteomes" id="UP000283895">
    <property type="component" value="Unassembled WGS sequence"/>
</dbReference>
<dbReference type="OrthoDB" id="4146887at2759"/>
<protein>
    <recommendedName>
        <fullName evidence="4">Transcription factor RfeG</fullName>
    </recommendedName>
</protein>
<organism evidence="2 3">
    <name type="scientific">Cytospora schulzeri</name>
    <dbReference type="NCBI Taxonomy" id="448051"/>
    <lineage>
        <taxon>Eukaryota</taxon>
        <taxon>Fungi</taxon>
        <taxon>Dikarya</taxon>
        <taxon>Ascomycota</taxon>
        <taxon>Pezizomycotina</taxon>
        <taxon>Sordariomycetes</taxon>
        <taxon>Sordariomycetidae</taxon>
        <taxon>Diaporthales</taxon>
        <taxon>Cytosporaceae</taxon>
        <taxon>Cytospora</taxon>
    </lineage>
</organism>